<organism evidence="2 3">
    <name type="scientific">Rhizobium meliloti</name>
    <name type="common">Ensifer meliloti</name>
    <name type="synonym">Sinorhizobium meliloti</name>
    <dbReference type="NCBI Taxonomy" id="382"/>
    <lineage>
        <taxon>Bacteria</taxon>
        <taxon>Pseudomonadati</taxon>
        <taxon>Pseudomonadota</taxon>
        <taxon>Alphaproteobacteria</taxon>
        <taxon>Hyphomicrobiales</taxon>
        <taxon>Rhizobiaceae</taxon>
        <taxon>Sinorhizobium/Ensifer group</taxon>
        <taxon>Sinorhizobium</taxon>
    </lineage>
</organism>
<sequence length="103" mass="11325">MASSSLRLLVALLCSEKRRARRQQSPTVPTHRSAGEQTVSMGLAPAARRQIALSPLISAKDVAHDESYADDQKDYSCQADSKRAISVARRRDKETNNDTPEAD</sequence>
<evidence type="ECO:0000313" key="2">
    <source>
        <dbReference type="EMBL" id="MQW32363.1"/>
    </source>
</evidence>
<feature type="compositionally biased region" description="Polar residues" evidence="1">
    <location>
        <begin position="23"/>
        <end position="40"/>
    </location>
</feature>
<dbReference type="EMBL" id="WISR01000059">
    <property type="protein sequence ID" value="MQW32363.1"/>
    <property type="molecule type" value="Genomic_DNA"/>
</dbReference>
<feature type="region of interest" description="Disordered" evidence="1">
    <location>
        <begin position="67"/>
        <end position="103"/>
    </location>
</feature>
<dbReference type="AlphaFoldDB" id="A0AAW9THR2"/>
<proteinExistence type="predicted"/>
<dbReference type="Proteomes" id="UP000429484">
    <property type="component" value="Unassembled WGS sequence"/>
</dbReference>
<gene>
    <name evidence="2" type="ORF">GHK53_05915</name>
</gene>
<protein>
    <recommendedName>
        <fullName evidence="4">Secreted protein</fullName>
    </recommendedName>
</protein>
<comment type="caution">
    <text evidence="2">The sequence shown here is derived from an EMBL/GenBank/DDBJ whole genome shotgun (WGS) entry which is preliminary data.</text>
</comment>
<reference evidence="2 3" key="1">
    <citation type="journal article" date="2013" name="Genome Biol.">
        <title>Comparative genomics of the core and accessory genomes of 48 Sinorhizobium strains comprising five genospecies.</title>
        <authorList>
            <person name="Sugawara M."/>
            <person name="Epstein B."/>
            <person name="Badgley B.D."/>
            <person name="Unno T."/>
            <person name="Xu L."/>
            <person name="Reese J."/>
            <person name="Gyaneshwar P."/>
            <person name="Denny R."/>
            <person name="Mudge J."/>
            <person name="Bharti A.K."/>
            <person name="Farmer A.D."/>
            <person name="May G.D."/>
            <person name="Woodward J.E."/>
            <person name="Medigue C."/>
            <person name="Vallenet D."/>
            <person name="Lajus A."/>
            <person name="Rouy Z."/>
            <person name="Martinez-Vaz B."/>
            <person name="Tiffin P."/>
            <person name="Young N.D."/>
            <person name="Sadowsky M.J."/>
        </authorList>
    </citation>
    <scope>NUCLEOTIDE SEQUENCE [LARGE SCALE GENOMIC DNA]</scope>
    <source>
        <strain evidence="2 3">N6B1</strain>
    </source>
</reference>
<feature type="region of interest" description="Disordered" evidence="1">
    <location>
        <begin position="18"/>
        <end position="43"/>
    </location>
</feature>
<evidence type="ECO:0000256" key="1">
    <source>
        <dbReference type="SAM" id="MobiDB-lite"/>
    </source>
</evidence>
<accession>A0AAW9THR2</accession>
<evidence type="ECO:0000313" key="3">
    <source>
        <dbReference type="Proteomes" id="UP000429484"/>
    </source>
</evidence>
<name>A0AAW9THR2_RHIML</name>
<evidence type="ECO:0008006" key="4">
    <source>
        <dbReference type="Google" id="ProtNLM"/>
    </source>
</evidence>